<dbReference type="EMBL" id="CT868041">
    <property type="protein sequence ID" value="CAK65769.1"/>
    <property type="molecule type" value="Genomic_DNA"/>
</dbReference>
<evidence type="ECO:0000313" key="1">
    <source>
        <dbReference type="EMBL" id="CAK65769.1"/>
    </source>
</evidence>
<gene>
    <name evidence="1" type="ORF">GSPATT00006268001</name>
</gene>
<organism evidence="1 2">
    <name type="scientific">Paramecium tetraurelia</name>
    <dbReference type="NCBI Taxonomy" id="5888"/>
    <lineage>
        <taxon>Eukaryota</taxon>
        <taxon>Sar</taxon>
        <taxon>Alveolata</taxon>
        <taxon>Ciliophora</taxon>
        <taxon>Intramacronucleata</taxon>
        <taxon>Oligohymenophorea</taxon>
        <taxon>Peniculida</taxon>
        <taxon>Parameciidae</taxon>
        <taxon>Paramecium</taxon>
    </lineage>
</organism>
<evidence type="ECO:0000313" key="2">
    <source>
        <dbReference type="Proteomes" id="UP000000600"/>
    </source>
</evidence>
<proteinExistence type="predicted"/>
<dbReference type="AlphaFoldDB" id="A0C4Q2"/>
<dbReference type="KEGG" id="ptm:GSPATT00006268001"/>
<dbReference type="Proteomes" id="UP000000600">
    <property type="component" value="Unassembled WGS sequence"/>
</dbReference>
<dbReference type="InParanoid" id="A0C4Q2"/>
<dbReference type="HOGENOM" id="CLU_2163293_0_0_1"/>
<dbReference type="RefSeq" id="XP_001433166.1">
    <property type="nucleotide sequence ID" value="XM_001433129.1"/>
</dbReference>
<name>A0C4Q2_PARTE</name>
<protein>
    <submittedName>
        <fullName evidence="1">Uncharacterized protein</fullName>
    </submittedName>
</protein>
<reference evidence="1 2" key="1">
    <citation type="journal article" date="2006" name="Nature">
        <title>Global trends of whole-genome duplications revealed by the ciliate Paramecium tetraurelia.</title>
        <authorList>
            <consortium name="Genoscope"/>
            <person name="Aury J.-M."/>
            <person name="Jaillon O."/>
            <person name="Duret L."/>
            <person name="Noel B."/>
            <person name="Jubin C."/>
            <person name="Porcel B.M."/>
            <person name="Segurens B."/>
            <person name="Daubin V."/>
            <person name="Anthouard V."/>
            <person name="Aiach N."/>
            <person name="Arnaiz O."/>
            <person name="Billaut A."/>
            <person name="Beisson J."/>
            <person name="Blanc I."/>
            <person name="Bouhouche K."/>
            <person name="Camara F."/>
            <person name="Duharcourt S."/>
            <person name="Guigo R."/>
            <person name="Gogendeau D."/>
            <person name="Katinka M."/>
            <person name="Keller A.-M."/>
            <person name="Kissmehl R."/>
            <person name="Klotz C."/>
            <person name="Koll F."/>
            <person name="Le Moue A."/>
            <person name="Lepere C."/>
            <person name="Malinsky S."/>
            <person name="Nowacki M."/>
            <person name="Nowak J.K."/>
            <person name="Plattner H."/>
            <person name="Poulain J."/>
            <person name="Ruiz F."/>
            <person name="Serrano V."/>
            <person name="Zagulski M."/>
            <person name="Dessen P."/>
            <person name="Betermier M."/>
            <person name="Weissenbach J."/>
            <person name="Scarpelli C."/>
            <person name="Schachter V."/>
            <person name="Sperling L."/>
            <person name="Meyer E."/>
            <person name="Cohen J."/>
            <person name="Wincker P."/>
        </authorList>
    </citation>
    <scope>NUCLEOTIDE SEQUENCE [LARGE SCALE GENOMIC DNA]</scope>
    <source>
        <strain evidence="1 2">Stock d4-2</strain>
    </source>
</reference>
<sequence>MNSGLNNQNSLLYQLTPAQLEEYQQQLRQHPTSYSRYYITSYAQIIYLAINYLFQIIAISHPTFEQQHEIITISEHFSIVIGQSYQNLIIAGSVQFQSWQDIINSISITIS</sequence>
<accession>A0C4Q2</accession>
<keyword evidence="2" id="KW-1185">Reference proteome</keyword>
<dbReference type="GeneID" id="5018951"/>